<evidence type="ECO:0000256" key="2">
    <source>
        <dbReference type="SAM" id="SignalP"/>
    </source>
</evidence>
<feature type="signal peptide" evidence="2">
    <location>
        <begin position="1"/>
        <end position="34"/>
    </location>
</feature>
<evidence type="ECO:0000313" key="4">
    <source>
        <dbReference type="Proteomes" id="UP001234178"/>
    </source>
</evidence>
<name>A0ABR0AR19_9CRUS</name>
<evidence type="ECO:0000313" key="3">
    <source>
        <dbReference type="EMBL" id="KAK4027433.1"/>
    </source>
</evidence>
<proteinExistence type="predicted"/>
<keyword evidence="4" id="KW-1185">Reference proteome</keyword>
<comment type="caution">
    <text evidence="3">The sequence shown here is derived from an EMBL/GenBank/DDBJ whole genome shotgun (WGS) entry which is preliminary data.</text>
</comment>
<gene>
    <name evidence="3" type="ORF">OUZ56_016479</name>
</gene>
<protein>
    <submittedName>
        <fullName evidence="3">Uncharacterized protein</fullName>
    </submittedName>
</protein>
<feature type="chain" id="PRO_5047088606" evidence="2">
    <location>
        <begin position="35"/>
        <end position="277"/>
    </location>
</feature>
<dbReference type="EMBL" id="JAOYFB010000038">
    <property type="protein sequence ID" value="KAK4027433.1"/>
    <property type="molecule type" value="Genomic_DNA"/>
</dbReference>
<keyword evidence="2" id="KW-0732">Signal</keyword>
<accession>A0ABR0AR19</accession>
<evidence type="ECO:0000256" key="1">
    <source>
        <dbReference type="SAM" id="MobiDB-lite"/>
    </source>
</evidence>
<reference evidence="3 4" key="1">
    <citation type="journal article" date="2023" name="Nucleic Acids Res.">
        <title>The hologenome of Daphnia magna reveals possible DNA methylation and microbiome-mediated evolution of the host genome.</title>
        <authorList>
            <person name="Chaturvedi A."/>
            <person name="Li X."/>
            <person name="Dhandapani V."/>
            <person name="Marshall H."/>
            <person name="Kissane S."/>
            <person name="Cuenca-Cambronero M."/>
            <person name="Asole G."/>
            <person name="Calvet F."/>
            <person name="Ruiz-Romero M."/>
            <person name="Marangio P."/>
            <person name="Guigo R."/>
            <person name="Rago D."/>
            <person name="Mirbahai L."/>
            <person name="Eastwood N."/>
            <person name="Colbourne J.K."/>
            <person name="Zhou J."/>
            <person name="Mallon E."/>
            <person name="Orsini L."/>
        </authorList>
    </citation>
    <scope>NUCLEOTIDE SEQUENCE [LARGE SCALE GENOMIC DNA]</scope>
    <source>
        <strain evidence="3">LRV0_1</strain>
    </source>
</reference>
<dbReference type="Proteomes" id="UP001234178">
    <property type="component" value="Unassembled WGS sequence"/>
</dbReference>
<sequence>MAKNFGMQLDGAARKWFLCLGAPLVLQDTPAVAAAPWLVTVPGTDGLRTRFLRAFQSQHYNRYLSGKVTTTEARDRKIKSRVEYFYDVIDLCRRVDPAAHGSVGVGYLTRMGHERVGTNLPPPKEEVGTELRDLVLELKAEIAEAEKGPDQKKATPKEDGKGGQRSDRRDEGENRGRNDRRKEERKAWQARRRNCEEDDRNTVGMVSADEDGSGEAAVLLIDSSCLKALGHVISGGGVRKKPVVAPSARLMFHLGLANKLYIWAIGGGVIQLLKKQQ</sequence>
<dbReference type="PANTHER" id="PTHR33194">
    <property type="entry name" value="ZINC KNUCKLE DOMAINCONTAINING PROTEIN"/>
    <property type="match status" value="1"/>
</dbReference>
<dbReference type="PANTHER" id="PTHR33194:SF4">
    <property type="entry name" value="CCHC-TYPE DOMAIN-CONTAINING PROTEIN"/>
    <property type="match status" value="1"/>
</dbReference>
<feature type="compositionally biased region" description="Basic and acidic residues" evidence="1">
    <location>
        <begin position="142"/>
        <end position="187"/>
    </location>
</feature>
<organism evidence="3 4">
    <name type="scientific">Daphnia magna</name>
    <dbReference type="NCBI Taxonomy" id="35525"/>
    <lineage>
        <taxon>Eukaryota</taxon>
        <taxon>Metazoa</taxon>
        <taxon>Ecdysozoa</taxon>
        <taxon>Arthropoda</taxon>
        <taxon>Crustacea</taxon>
        <taxon>Branchiopoda</taxon>
        <taxon>Diplostraca</taxon>
        <taxon>Cladocera</taxon>
        <taxon>Anomopoda</taxon>
        <taxon>Daphniidae</taxon>
        <taxon>Daphnia</taxon>
    </lineage>
</organism>
<feature type="region of interest" description="Disordered" evidence="1">
    <location>
        <begin position="142"/>
        <end position="199"/>
    </location>
</feature>